<dbReference type="InterPro" id="IPR036390">
    <property type="entry name" value="WH_DNA-bd_sf"/>
</dbReference>
<dbReference type="Pfam" id="PF00717">
    <property type="entry name" value="Peptidase_S24"/>
    <property type="match status" value="1"/>
</dbReference>
<comment type="subunit">
    <text evidence="12">Homodimer.</text>
</comment>
<evidence type="ECO:0000256" key="1">
    <source>
        <dbReference type="ARBA" id="ARBA00007484"/>
    </source>
</evidence>
<dbReference type="InterPro" id="IPR015927">
    <property type="entry name" value="Peptidase_S24_S26A/B/C"/>
</dbReference>
<dbReference type="HAMAP" id="MF_00015">
    <property type="entry name" value="LexA"/>
    <property type="match status" value="1"/>
</dbReference>
<dbReference type="CDD" id="cd06529">
    <property type="entry name" value="S24_LexA-like"/>
    <property type="match status" value="1"/>
</dbReference>
<evidence type="ECO:0000256" key="9">
    <source>
        <dbReference type="ARBA" id="ARBA00023163"/>
    </source>
</evidence>
<dbReference type="InterPro" id="IPR006197">
    <property type="entry name" value="Peptidase_S24_LexA"/>
</dbReference>
<keyword evidence="4 12" id="KW-0227">DNA damage</keyword>
<keyword evidence="5 12" id="KW-0378">Hydrolase</keyword>
<evidence type="ECO:0000313" key="17">
    <source>
        <dbReference type="Proteomes" id="UP000177092"/>
    </source>
</evidence>
<evidence type="ECO:0000256" key="10">
    <source>
        <dbReference type="ARBA" id="ARBA00023204"/>
    </source>
</evidence>
<keyword evidence="2 12" id="KW-0678">Repressor</keyword>
<dbReference type="Pfam" id="PF01726">
    <property type="entry name" value="LexA_DNA_bind"/>
    <property type="match status" value="1"/>
</dbReference>
<dbReference type="GO" id="GO:0009432">
    <property type="term" value="P:SOS response"/>
    <property type="evidence" value="ECO:0007669"/>
    <property type="project" value="UniProtKB-UniRule"/>
</dbReference>
<evidence type="ECO:0000256" key="3">
    <source>
        <dbReference type="ARBA" id="ARBA00022705"/>
    </source>
</evidence>
<keyword evidence="9 12" id="KW-0804">Transcription</keyword>
<dbReference type="PANTHER" id="PTHR33516:SF2">
    <property type="entry name" value="LEXA REPRESSOR-RELATED"/>
    <property type="match status" value="1"/>
</dbReference>
<evidence type="ECO:0000259" key="15">
    <source>
        <dbReference type="Pfam" id="PF01726"/>
    </source>
</evidence>
<reference evidence="16 17" key="1">
    <citation type="journal article" date="2016" name="Nat. Commun.">
        <title>Thousands of microbial genomes shed light on interconnected biogeochemical processes in an aquifer system.</title>
        <authorList>
            <person name="Anantharaman K."/>
            <person name="Brown C.T."/>
            <person name="Hug L.A."/>
            <person name="Sharon I."/>
            <person name="Castelle C.J."/>
            <person name="Probst A.J."/>
            <person name="Thomas B.C."/>
            <person name="Singh A."/>
            <person name="Wilkins M.J."/>
            <person name="Karaoz U."/>
            <person name="Brodie E.L."/>
            <person name="Williams K.H."/>
            <person name="Hubbard S.S."/>
            <person name="Banfield J.F."/>
        </authorList>
    </citation>
    <scope>NUCLEOTIDE SEQUENCE [LARGE SCALE GENOMIC DNA]</scope>
</reference>
<name>A0A1F6A5R5_9BACT</name>
<evidence type="ECO:0000256" key="5">
    <source>
        <dbReference type="ARBA" id="ARBA00022801"/>
    </source>
</evidence>
<dbReference type="Gene3D" id="2.10.109.10">
    <property type="entry name" value="Umud Fragment, subunit A"/>
    <property type="match status" value="1"/>
</dbReference>
<keyword evidence="8 12" id="KW-0238">DNA-binding</keyword>
<evidence type="ECO:0000256" key="7">
    <source>
        <dbReference type="ARBA" id="ARBA00023015"/>
    </source>
</evidence>
<evidence type="ECO:0000256" key="11">
    <source>
        <dbReference type="ARBA" id="ARBA00023236"/>
    </source>
</evidence>
<feature type="domain" description="LexA repressor DNA-binding" evidence="15">
    <location>
        <begin position="4"/>
        <end position="65"/>
    </location>
</feature>
<feature type="DNA-binding region" description="H-T-H motif" evidence="12">
    <location>
        <begin position="29"/>
        <end position="49"/>
    </location>
</feature>
<keyword evidence="11 12" id="KW-0742">SOS response</keyword>
<dbReference type="InterPro" id="IPR039418">
    <property type="entry name" value="LexA-like"/>
</dbReference>
<dbReference type="GO" id="GO:0004252">
    <property type="term" value="F:serine-type endopeptidase activity"/>
    <property type="evidence" value="ECO:0007669"/>
    <property type="project" value="UniProtKB-UniRule"/>
</dbReference>
<dbReference type="InterPro" id="IPR006200">
    <property type="entry name" value="LexA"/>
</dbReference>
<evidence type="ECO:0000256" key="13">
    <source>
        <dbReference type="RuleBase" id="RU003991"/>
    </source>
</evidence>
<dbReference type="GO" id="GO:0006508">
    <property type="term" value="P:proteolysis"/>
    <property type="evidence" value="ECO:0007669"/>
    <property type="project" value="InterPro"/>
</dbReference>
<dbReference type="PRINTS" id="PR00726">
    <property type="entry name" value="LEXASERPTASE"/>
</dbReference>
<comment type="similarity">
    <text evidence="1 12 13">Belongs to the peptidase S24 family.</text>
</comment>
<keyword evidence="3 12" id="KW-0235">DNA replication</keyword>
<dbReference type="STRING" id="1798384.A3D03_03550"/>
<evidence type="ECO:0000256" key="2">
    <source>
        <dbReference type="ARBA" id="ARBA00022491"/>
    </source>
</evidence>
<evidence type="ECO:0000256" key="12">
    <source>
        <dbReference type="HAMAP-Rule" id="MF_00015"/>
    </source>
</evidence>
<dbReference type="Gene3D" id="1.10.10.10">
    <property type="entry name" value="Winged helix-like DNA-binding domain superfamily/Winged helix DNA-binding domain"/>
    <property type="match status" value="1"/>
</dbReference>
<dbReference type="InterPro" id="IPR050077">
    <property type="entry name" value="LexA_repressor"/>
</dbReference>
<dbReference type="NCBIfam" id="TIGR00498">
    <property type="entry name" value="lexA"/>
    <property type="match status" value="1"/>
</dbReference>
<dbReference type="Proteomes" id="UP000177092">
    <property type="component" value="Unassembled WGS sequence"/>
</dbReference>
<dbReference type="InterPro" id="IPR006199">
    <property type="entry name" value="LexA_DNA-bd_dom"/>
</dbReference>
<accession>A0A1F6A5R5</accession>
<dbReference type="GO" id="GO:0003677">
    <property type="term" value="F:DNA binding"/>
    <property type="evidence" value="ECO:0007669"/>
    <property type="project" value="UniProtKB-UniRule"/>
</dbReference>
<dbReference type="EMBL" id="MFJN01000057">
    <property type="protein sequence ID" value="OGG20079.1"/>
    <property type="molecule type" value="Genomic_DNA"/>
</dbReference>
<evidence type="ECO:0000256" key="8">
    <source>
        <dbReference type="ARBA" id="ARBA00023125"/>
    </source>
</evidence>
<gene>
    <name evidence="12" type="primary">lexA</name>
    <name evidence="16" type="ORF">A3D03_03550</name>
</gene>
<evidence type="ECO:0000256" key="6">
    <source>
        <dbReference type="ARBA" id="ARBA00022813"/>
    </source>
</evidence>
<comment type="function">
    <text evidence="12">Represses a number of genes involved in the response to DNA damage (SOS response), including recA and lexA. In the presence of single-stranded DNA, RecA interacts with LexA causing an autocatalytic cleavage which disrupts the DNA-binding part of LexA, leading to derepression of the SOS regulon and eventually DNA repair.</text>
</comment>
<comment type="caution">
    <text evidence="16">The sequence shown here is derived from an EMBL/GenBank/DDBJ whole genome shotgun (WGS) entry which is preliminary data.</text>
</comment>
<dbReference type="EC" id="3.4.21.88" evidence="12"/>
<keyword evidence="7 12" id="KW-0805">Transcription regulation</keyword>
<feature type="active site" description="For autocatalytic cleavage activity" evidence="12">
    <location>
        <position position="167"/>
    </location>
</feature>
<feature type="domain" description="Peptidase S24/S26A/S26B/S26C" evidence="14">
    <location>
        <begin position="86"/>
        <end position="200"/>
    </location>
</feature>
<dbReference type="InterPro" id="IPR036388">
    <property type="entry name" value="WH-like_DNA-bd_sf"/>
</dbReference>
<keyword evidence="10 12" id="KW-0234">DNA repair</keyword>
<protein>
    <recommendedName>
        <fullName evidence="12">LexA repressor</fullName>
        <ecNumber evidence="12">3.4.21.88</ecNumber>
    </recommendedName>
</protein>
<dbReference type="GO" id="GO:0006281">
    <property type="term" value="P:DNA repair"/>
    <property type="evidence" value="ECO:0007669"/>
    <property type="project" value="UniProtKB-UniRule"/>
</dbReference>
<organism evidence="16 17">
    <name type="scientific">Candidatus Gottesmanbacteria bacterium RIFCSPHIGHO2_02_FULL_40_13</name>
    <dbReference type="NCBI Taxonomy" id="1798384"/>
    <lineage>
        <taxon>Bacteria</taxon>
        <taxon>Candidatus Gottesmaniibacteriota</taxon>
    </lineage>
</organism>
<dbReference type="SUPFAM" id="SSF46785">
    <property type="entry name" value="Winged helix' DNA-binding domain"/>
    <property type="match status" value="1"/>
</dbReference>
<proteinExistence type="inferred from homology"/>
<feature type="site" description="Cleavage; by autolysis" evidence="12">
    <location>
        <begin position="93"/>
        <end position="94"/>
    </location>
</feature>
<dbReference type="AlphaFoldDB" id="A0A1F6A5R5"/>
<dbReference type="SUPFAM" id="SSF51306">
    <property type="entry name" value="LexA/Signal peptidase"/>
    <property type="match status" value="1"/>
</dbReference>
<keyword evidence="6 12" id="KW-0068">Autocatalytic cleavage</keyword>
<sequence length="209" mass="23511">MAKVLYERERRVFEYINQYIQRHGYAPTLMEIAEGIGVNAVSTVHEHIERLVKKGYIKKTIGYERGMEIIKDKMRLSESDSAVDLPVLGFIAAGSPLEPHTDPNFYLSVPANIVNNKRPGFVLQVKGDSMIDEGILDGDYVIIQHQQEAQNGDIVVAILPNGLATLKRIVFEKDRIKLEPANASMTPIYTTHVKIQGKVVAVYRKYLTS</sequence>
<dbReference type="GO" id="GO:0006260">
    <property type="term" value="P:DNA replication"/>
    <property type="evidence" value="ECO:0007669"/>
    <property type="project" value="UniProtKB-UniRule"/>
</dbReference>
<comment type="catalytic activity">
    <reaction evidence="12">
        <text>Hydrolysis of Ala-|-Gly bond in repressor LexA.</text>
        <dbReference type="EC" id="3.4.21.88"/>
    </reaction>
</comment>
<evidence type="ECO:0000259" key="14">
    <source>
        <dbReference type="Pfam" id="PF00717"/>
    </source>
</evidence>
<dbReference type="PANTHER" id="PTHR33516">
    <property type="entry name" value="LEXA REPRESSOR"/>
    <property type="match status" value="1"/>
</dbReference>
<evidence type="ECO:0000313" key="16">
    <source>
        <dbReference type="EMBL" id="OGG20079.1"/>
    </source>
</evidence>
<dbReference type="InterPro" id="IPR036286">
    <property type="entry name" value="LexA/Signal_pep-like_sf"/>
</dbReference>
<feature type="active site" description="For autocatalytic cleavage activity" evidence="12">
    <location>
        <position position="129"/>
    </location>
</feature>
<dbReference type="GO" id="GO:0045892">
    <property type="term" value="P:negative regulation of DNA-templated transcription"/>
    <property type="evidence" value="ECO:0007669"/>
    <property type="project" value="UniProtKB-UniRule"/>
</dbReference>
<evidence type="ECO:0000256" key="4">
    <source>
        <dbReference type="ARBA" id="ARBA00022763"/>
    </source>
</evidence>